<feature type="compositionally biased region" description="Polar residues" evidence="7">
    <location>
        <begin position="187"/>
        <end position="200"/>
    </location>
</feature>
<feature type="domain" description="Reverse transcriptase RNase H-like" evidence="8">
    <location>
        <begin position="52"/>
        <end position="86"/>
    </location>
</feature>
<dbReference type="EMBL" id="CACVKT020002352">
    <property type="protein sequence ID" value="CAC5377383.1"/>
    <property type="molecule type" value="Genomic_DNA"/>
</dbReference>
<proteinExistence type="predicted"/>
<keyword evidence="10" id="KW-1185">Reference proteome</keyword>
<dbReference type="Pfam" id="PF17917">
    <property type="entry name" value="RT_RNaseH"/>
    <property type="match status" value="1"/>
</dbReference>
<dbReference type="InterPro" id="IPR050951">
    <property type="entry name" value="Retrovirus_Pol_polyprotein"/>
</dbReference>
<evidence type="ECO:0000256" key="6">
    <source>
        <dbReference type="ARBA" id="ARBA00022918"/>
    </source>
</evidence>
<keyword evidence="1" id="KW-0808">Transferase</keyword>
<dbReference type="InterPro" id="IPR041373">
    <property type="entry name" value="RT_RNaseH"/>
</dbReference>
<evidence type="ECO:0000256" key="7">
    <source>
        <dbReference type="SAM" id="MobiDB-lite"/>
    </source>
</evidence>
<keyword evidence="6" id="KW-0695">RNA-directed DNA polymerase</keyword>
<accession>A0A6J8B1L4</accession>
<evidence type="ECO:0000313" key="9">
    <source>
        <dbReference type="EMBL" id="CAC5377383.1"/>
    </source>
</evidence>
<feature type="region of interest" description="Disordered" evidence="7">
    <location>
        <begin position="187"/>
        <end position="208"/>
    </location>
</feature>
<reference evidence="9 10" key="1">
    <citation type="submission" date="2020-06" db="EMBL/GenBank/DDBJ databases">
        <authorList>
            <person name="Li R."/>
            <person name="Bekaert M."/>
        </authorList>
    </citation>
    <scope>NUCLEOTIDE SEQUENCE [LARGE SCALE GENOMIC DNA]</scope>
    <source>
        <strain evidence="10">wild</strain>
    </source>
</reference>
<evidence type="ECO:0000256" key="1">
    <source>
        <dbReference type="ARBA" id="ARBA00022679"/>
    </source>
</evidence>
<organism evidence="9 10">
    <name type="scientific">Mytilus coruscus</name>
    <name type="common">Sea mussel</name>
    <dbReference type="NCBI Taxonomy" id="42192"/>
    <lineage>
        <taxon>Eukaryota</taxon>
        <taxon>Metazoa</taxon>
        <taxon>Spiralia</taxon>
        <taxon>Lophotrochozoa</taxon>
        <taxon>Mollusca</taxon>
        <taxon>Bivalvia</taxon>
        <taxon>Autobranchia</taxon>
        <taxon>Pteriomorphia</taxon>
        <taxon>Mytilida</taxon>
        <taxon>Mytiloidea</taxon>
        <taxon>Mytilidae</taxon>
        <taxon>Mytilinae</taxon>
        <taxon>Mytilus</taxon>
    </lineage>
</organism>
<dbReference type="AlphaFoldDB" id="A0A6J8B1L4"/>
<evidence type="ECO:0000256" key="3">
    <source>
        <dbReference type="ARBA" id="ARBA00022722"/>
    </source>
</evidence>
<evidence type="ECO:0000256" key="2">
    <source>
        <dbReference type="ARBA" id="ARBA00022695"/>
    </source>
</evidence>
<evidence type="ECO:0000256" key="4">
    <source>
        <dbReference type="ARBA" id="ARBA00022759"/>
    </source>
</evidence>
<keyword evidence="5" id="KW-0378">Hydrolase</keyword>
<dbReference type="PANTHER" id="PTHR37984">
    <property type="entry name" value="PROTEIN CBG26694"/>
    <property type="match status" value="1"/>
</dbReference>
<protein>
    <recommendedName>
        <fullName evidence="8">Reverse transcriptase RNase H-like domain-containing protein</fullName>
    </recommendedName>
</protein>
<keyword evidence="2" id="KW-0548">Nucleotidyltransferase</keyword>
<dbReference type="PANTHER" id="PTHR37984:SF8">
    <property type="entry name" value="CCHC-TYPE DOMAIN-CONTAINING PROTEIN"/>
    <property type="match status" value="1"/>
</dbReference>
<sequence length="208" mass="23484">MVANAVRFIVCAEEYQRGKRPNCEEVCQVYENIVDDILIYGERRYRRKPLLTVQSDASQTGLGAAVMQEDRPVVYASRALTDTEKQEKTLISHEIPSRPWSKVGIDLMTFQSKNYLVTVIYYSNLLEVDYLEDTLALTVIRKLRAQLQGGIPMCVLQTTVHNLTVESLENLADSGKLNTTLHLHFDSQSNGKGTSSTNSKKVNEEIKI</sequence>
<name>A0A6J8B1L4_MYTCO</name>
<evidence type="ECO:0000256" key="5">
    <source>
        <dbReference type="ARBA" id="ARBA00022801"/>
    </source>
</evidence>
<keyword evidence="4" id="KW-0255">Endonuclease</keyword>
<evidence type="ECO:0000313" key="10">
    <source>
        <dbReference type="Proteomes" id="UP000507470"/>
    </source>
</evidence>
<evidence type="ECO:0000259" key="8">
    <source>
        <dbReference type="Pfam" id="PF17917"/>
    </source>
</evidence>
<gene>
    <name evidence="9" type="ORF">MCOR_13703</name>
</gene>
<keyword evidence="3" id="KW-0540">Nuclease</keyword>
<dbReference type="Proteomes" id="UP000507470">
    <property type="component" value="Unassembled WGS sequence"/>
</dbReference>
<dbReference type="OrthoDB" id="10055530at2759"/>